<dbReference type="EMBL" id="CAJVQB010004663">
    <property type="protein sequence ID" value="CAG8642242.1"/>
    <property type="molecule type" value="Genomic_DNA"/>
</dbReference>
<protein>
    <submittedName>
        <fullName evidence="1">32681_t:CDS:1</fullName>
    </submittedName>
</protein>
<evidence type="ECO:0000313" key="2">
    <source>
        <dbReference type="Proteomes" id="UP000789901"/>
    </source>
</evidence>
<sequence>MGEKDEINDTNKKRKELRNYITQYIYDSNRRSEANNQKKNKEAWLACIL</sequence>
<dbReference type="Proteomes" id="UP000789901">
    <property type="component" value="Unassembled WGS sequence"/>
</dbReference>
<comment type="caution">
    <text evidence="1">The sequence shown here is derived from an EMBL/GenBank/DDBJ whole genome shotgun (WGS) entry which is preliminary data.</text>
</comment>
<proteinExistence type="predicted"/>
<accession>A0ABN7UNU8</accession>
<gene>
    <name evidence="1" type="ORF">GMARGA_LOCUS8906</name>
</gene>
<name>A0ABN7UNU8_GIGMA</name>
<reference evidence="1 2" key="1">
    <citation type="submission" date="2021-06" db="EMBL/GenBank/DDBJ databases">
        <authorList>
            <person name="Kallberg Y."/>
            <person name="Tangrot J."/>
            <person name="Rosling A."/>
        </authorList>
    </citation>
    <scope>NUCLEOTIDE SEQUENCE [LARGE SCALE GENOMIC DNA]</scope>
    <source>
        <strain evidence="1 2">120-4 pot B 10/14</strain>
    </source>
</reference>
<evidence type="ECO:0000313" key="1">
    <source>
        <dbReference type="EMBL" id="CAG8642242.1"/>
    </source>
</evidence>
<keyword evidence="2" id="KW-1185">Reference proteome</keyword>
<organism evidence="1 2">
    <name type="scientific">Gigaspora margarita</name>
    <dbReference type="NCBI Taxonomy" id="4874"/>
    <lineage>
        <taxon>Eukaryota</taxon>
        <taxon>Fungi</taxon>
        <taxon>Fungi incertae sedis</taxon>
        <taxon>Mucoromycota</taxon>
        <taxon>Glomeromycotina</taxon>
        <taxon>Glomeromycetes</taxon>
        <taxon>Diversisporales</taxon>
        <taxon>Gigasporaceae</taxon>
        <taxon>Gigaspora</taxon>
    </lineage>
</organism>